<proteinExistence type="predicted"/>
<organism evidence="3 4">
    <name type="scientific">Serratia liquefaciens</name>
    <dbReference type="NCBI Taxonomy" id="614"/>
    <lineage>
        <taxon>Bacteria</taxon>
        <taxon>Pseudomonadati</taxon>
        <taxon>Pseudomonadota</taxon>
        <taxon>Gammaproteobacteria</taxon>
        <taxon>Enterobacterales</taxon>
        <taxon>Yersiniaceae</taxon>
        <taxon>Serratia</taxon>
    </lineage>
</organism>
<evidence type="ECO:0000313" key="4">
    <source>
        <dbReference type="Proteomes" id="UP000595237"/>
    </source>
</evidence>
<feature type="region of interest" description="Disordered" evidence="1">
    <location>
        <begin position="1"/>
        <end position="28"/>
    </location>
</feature>
<reference evidence="3 4" key="1">
    <citation type="submission" date="2021-01" db="EMBL/GenBank/DDBJ databases">
        <title>FDA dAtabase for Regulatory Grade micrObial Sequences (FDA-ARGOS): Supporting development and validation of Infectious Disease Dx tests.</title>
        <authorList>
            <person name="Blissenbach B."/>
            <person name="Krut O."/>
            <person name="Tallon L."/>
            <person name="Sadzewicz L."/>
            <person name="Zhao X."/>
            <person name="Boylan J."/>
            <person name="Ott S."/>
            <person name="Bowen H."/>
            <person name="Vavikolanu K."/>
            <person name="Mehta A."/>
            <person name="Aluvathingal J."/>
            <person name="Nadendla S."/>
            <person name="Yan Y."/>
            <person name="Sichtig H."/>
        </authorList>
    </citation>
    <scope>NUCLEOTIDE SEQUENCE [LARGE SCALE GENOMIC DNA]</scope>
    <source>
        <strain evidence="3 4">FDAARGOS_1081</strain>
    </source>
</reference>
<keyword evidence="4" id="KW-1185">Reference proteome</keyword>
<evidence type="ECO:0000256" key="1">
    <source>
        <dbReference type="SAM" id="MobiDB-lite"/>
    </source>
</evidence>
<keyword evidence="2" id="KW-1133">Transmembrane helix</keyword>
<evidence type="ECO:0008006" key="5">
    <source>
        <dbReference type="Google" id="ProtNLM"/>
    </source>
</evidence>
<evidence type="ECO:0000313" key="3">
    <source>
        <dbReference type="EMBL" id="QQU57932.1"/>
    </source>
</evidence>
<accession>A0ABX7DBF1</accession>
<feature type="transmembrane region" description="Helical" evidence="2">
    <location>
        <begin position="116"/>
        <end position="135"/>
    </location>
</feature>
<name>A0ABX7DBF1_SERLI</name>
<dbReference type="Proteomes" id="UP000595237">
    <property type="component" value="Chromosome"/>
</dbReference>
<dbReference type="EMBL" id="CP068148">
    <property type="protein sequence ID" value="QQU57932.1"/>
    <property type="molecule type" value="Genomic_DNA"/>
</dbReference>
<dbReference type="RefSeq" id="WP_201896500.1">
    <property type="nucleotide sequence ID" value="NZ_CP068148.1"/>
</dbReference>
<keyword evidence="2" id="KW-0812">Transmembrane</keyword>
<keyword evidence="2" id="KW-0472">Membrane</keyword>
<gene>
    <name evidence="3" type="ORF">I6I38_05445</name>
</gene>
<protein>
    <recommendedName>
        <fullName evidence="5">DUF1640 domain-containing protein</fullName>
    </recommendedName>
</protein>
<evidence type="ECO:0000256" key="2">
    <source>
        <dbReference type="SAM" id="Phobius"/>
    </source>
</evidence>
<sequence length="136" mass="14845">MSDNVYQMNSRRRPSNYDGGGHGGDMDNLTKRVEQLEKDTHKIQLDLAVLTTRSEEFATKSGLAELAARFEDVAPKSALGNFECATKSALAELSTRCNEFATKGDLHKEISGQTKWIAATIIGVAALCMTAAKFLF</sequence>